<feature type="compositionally biased region" description="Basic and acidic residues" evidence="1">
    <location>
        <begin position="7"/>
        <end position="42"/>
    </location>
</feature>
<dbReference type="InterPro" id="IPR050445">
    <property type="entry name" value="Bact_polysacc_biosynth/exp"/>
</dbReference>
<dbReference type="Gene3D" id="3.40.50.300">
    <property type="entry name" value="P-loop containing nucleotide triphosphate hydrolases"/>
    <property type="match status" value="1"/>
</dbReference>
<evidence type="ECO:0008006" key="4">
    <source>
        <dbReference type="Google" id="ProtNLM"/>
    </source>
</evidence>
<dbReference type="PANTHER" id="PTHR32309:SF13">
    <property type="entry name" value="FERRIC ENTEROBACTIN TRANSPORT PROTEIN FEPE"/>
    <property type="match status" value="1"/>
</dbReference>
<dbReference type="RefSeq" id="WP_119335808.1">
    <property type="nucleotide sequence ID" value="NZ_AP018558.1"/>
</dbReference>
<evidence type="ECO:0000313" key="3">
    <source>
        <dbReference type="Proteomes" id="UP000262004"/>
    </source>
</evidence>
<reference evidence="2 3" key="1">
    <citation type="submission" date="2018-04" db="EMBL/GenBank/DDBJ databases">
        <title>Complete genome sequence of Hydrogenophilus thermoluteolus TH-1.</title>
        <authorList>
            <person name="Arai H."/>
        </authorList>
    </citation>
    <scope>NUCLEOTIDE SEQUENCE [LARGE SCALE GENOMIC DNA]</scope>
    <source>
        <strain evidence="2 3">TH-1</strain>
    </source>
</reference>
<dbReference type="InterPro" id="IPR027417">
    <property type="entry name" value="P-loop_NTPase"/>
</dbReference>
<name>A0A2Z6E0Y7_HYDTE</name>
<dbReference type="KEGG" id="htl:HPTL_1896"/>
<keyword evidence="3" id="KW-1185">Reference proteome</keyword>
<sequence length="304" mass="33856">MRLSDILARDNTDPWRRKTPWDAAIDSHDPWGRFDELEKPDTAYEPQPTMPHAQKPQRETSVRDAAQAKPAHTTRPDDLGVVAQPSRSETARAPKRLILPPPIRQLPSAWGMEVQRIAHHLAFGHAQAPHTVLFAAPIPQSGVSTLTFLLAHHLASSTPDGRTLLLRLVLEPQPMRHDSLTLAVGDPFSWQQLPSDQALNILTLYGGENYSVAEKVRWYRSLLASARRLYATVVIDTPPFNRCPDSYLLTSETDGVVLVLKSGAVRKPAVAALVKELNGLSIPVLGSVLTFREYPLPRWLIRLL</sequence>
<proteinExistence type="predicted"/>
<evidence type="ECO:0000313" key="2">
    <source>
        <dbReference type="EMBL" id="BBD78152.1"/>
    </source>
</evidence>
<dbReference type="GO" id="GO:0005886">
    <property type="term" value="C:plasma membrane"/>
    <property type="evidence" value="ECO:0007669"/>
    <property type="project" value="TreeGrafter"/>
</dbReference>
<organism evidence="2 3">
    <name type="scientific">Hydrogenophilus thermoluteolus</name>
    <name type="common">Pseudomonas hydrogenothermophila</name>
    <dbReference type="NCBI Taxonomy" id="297"/>
    <lineage>
        <taxon>Bacteria</taxon>
        <taxon>Pseudomonadati</taxon>
        <taxon>Pseudomonadota</taxon>
        <taxon>Hydrogenophilia</taxon>
        <taxon>Hydrogenophilales</taxon>
        <taxon>Hydrogenophilaceae</taxon>
        <taxon>Hydrogenophilus</taxon>
    </lineage>
</organism>
<dbReference type="SUPFAM" id="SSF52540">
    <property type="entry name" value="P-loop containing nucleoside triphosphate hydrolases"/>
    <property type="match status" value="1"/>
</dbReference>
<dbReference type="OrthoDB" id="230260at2"/>
<dbReference type="AlphaFoldDB" id="A0A2Z6E0Y7"/>
<feature type="region of interest" description="Disordered" evidence="1">
    <location>
        <begin position="1"/>
        <end position="95"/>
    </location>
</feature>
<evidence type="ECO:0000256" key="1">
    <source>
        <dbReference type="SAM" id="MobiDB-lite"/>
    </source>
</evidence>
<dbReference type="GO" id="GO:0004713">
    <property type="term" value="F:protein tyrosine kinase activity"/>
    <property type="evidence" value="ECO:0007669"/>
    <property type="project" value="TreeGrafter"/>
</dbReference>
<gene>
    <name evidence="2" type="ORF">HPTL_1896</name>
</gene>
<accession>A0A2Z6E0Y7</accession>
<dbReference type="EMBL" id="AP018558">
    <property type="protein sequence ID" value="BBD78152.1"/>
    <property type="molecule type" value="Genomic_DNA"/>
</dbReference>
<protein>
    <recommendedName>
        <fullName evidence="4">CpsD/CapB family tyrosine-protein kinase</fullName>
    </recommendedName>
</protein>
<dbReference type="Proteomes" id="UP000262004">
    <property type="component" value="Chromosome"/>
</dbReference>
<dbReference type="PANTHER" id="PTHR32309">
    <property type="entry name" value="TYROSINE-PROTEIN KINASE"/>
    <property type="match status" value="1"/>
</dbReference>